<dbReference type="AlphaFoldDB" id="A0A7R9BKD0"/>
<feature type="region of interest" description="Disordered" evidence="1">
    <location>
        <begin position="218"/>
        <end position="288"/>
    </location>
</feature>
<proteinExistence type="predicted"/>
<reference evidence="2" key="1">
    <citation type="submission" date="2020-11" db="EMBL/GenBank/DDBJ databases">
        <authorList>
            <person name="Tran Van P."/>
        </authorList>
    </citation>
    <scope>NUCLEOTIDE SEQUENCE</scope>
</reference>
<sequence>MVPDVGRHLDGRFHVPDRGSTIILSGEPNVGPYQIVPDPGLPSYFIQIKGNTEDFFMDQHKTPTPVSSPYLDKKKATGGILKTSGKSVGTPSTWLRRPMAGPPRRQRSELWRNETAGNSRATSRIPSWNQSPSPDDTYSVSPGPVYLLHEGRIKSTGFRNPLERGHDKQKTHMLRLIRGIHHQAPAFRKEPEEPVILDLVPRPVKSVLKGILPVAYPGKTHDKPLPGHPATSHPGPETRPISESTPPLPADNPTCDPPELPFPDDTLAKHPILLPSRRRPRDALARMRAKGCPGRICWQTLKTPGNLRSSPEFHAH</sequence>
<gene>
    <name evidence="2" type="ORF">NMOB1V02_LOCUS4442</name>
</gene>
<feature type="compositionally biased region" description="Pro residues" evidence="1">
    <location>
        <begin position="246"/>
        <end position="261"/>
    </location>
</feature>
<dbReference type="EMBL" id="OA882719">
    <property type="protein sequence ID" value="CAD7276691.1"/>
    <property type="molecule type" value="Genomic_DNA"/>
</dbReference>
<name>A0A7R9BKD0_9CRUS</name>
<evidence type="ECO:0000256" key="1">
    <source>
        <dbReference type="SAM" id="MobiDB-lite"/>
    </source>
</evidence>
<organism evidence="2">
    <name type="scientific">Notodromas monacha</name>
    <dbReference type="NCBI Taxonomy" id="399045"/>
    <lineage>
        <taxon>Eukaryota</taxon>
        <taxon>Metazoa</taxon>
        <taxon>Ecdysozoa</taxon>
        <taxon>Arthropoda</taxon>
        <taxon>Crustacea</taxon>
        <taxon>Oligostraca</taxon>
        <taxon>Ostracoda</taxon>
        <taxon>Podocopa</taxon>
        <taxon>Podocopida</taxon>
        <taxon>Cypridocopina</taxon>
        <taxon>Cypridoidea</taxon>
        <taxon>Cyprididae</taxon>
        <taxon>Notodromas</taxon>
    </lineage>
</organism>
<dbReference type="Proteomes" id="UP000678499">
    <property type="component" value="Unassembled WGS sequence"/>
</dbReference>
<accession>A0A7R9BKD0</accession>
<protein>
    <submittedName>
        <fullName evidence="2">Uncharacterized protein</fullName>
    </submittedName>
</protein>
<evidence type="ECO:0000313" key="3">
    <source>
        <dbReference type="Proteomes" id="UP000678499"/>
    </source>
</evidence>
<dbReference type="EMBL" id="CAJPEX010000682">
    <property type="protein sequence ID" value="CAG0916843.1"/>
    <property type="molecule type" value="Genomic_DNA"/>
</dbReference>
<feature type="region of interest" description="Disordered" evidence="1">
    <location>
        <begin position="81"/>
        <end position="142"/>
    </location>
</feature>
<feature type="compositionally biased region" description="Polar residues" evidence="1">
    <location>
        <begin position="84"/>
        <end position="93"/>
    </location>
</feature>
<evidence type="ECO:0000313" key="2">
    <source>
        <dbReference type="EMBL" id="CAD7276691.1"/>
    </source>
</evidence>
<feature type="compositionally biased region" description="Polar residues" evidence="1">
    <location>
        <begin position="115"/>
        <end position="140"/>
    </location>
</feature>
<keyword evidence="3" id="KW-1185">Reference proteome</keyword>